<evidence type="ECO:0000313" key="1">
    <source>
        <dbReference type="EMBL" id="MFG1704803.1"/>
    </source>
</evidence>
<evidence type="ECO:0000313" key="2">
    <source>
        <dbReference type="Proteomes" id="UP001603978"/>
    </source>
</evidence>
<accession>A0ABW7ACL5</accession>
<reference evidence="1 2" key="1">
    <citation type="submission" date="2024-10" db="EMBL/GenBank/DDBJ databases">
        <authorList>
            <person name="Topkara A.R."/>
            <person name="Saygin H."/>
        </authorList>
    </citation>
    <scope>NUCLEOTIDE SEQUENCE [LARGE SCALE GENOMIC DNA]</scope>
    <source>
        <strain evidence="1 2">M3C6</strain>
    </source>
</reference>
<comment type="caution">
    <text evidence="1">The sequence shown here is derived from an EMBL/GenBank/DDBJ whole genome shotgun (WGS) entry which is preliminary data.</text>
</comment>
<gene>
    <name evidence="1" type="ORF">ACFLIM_16580</name>
</gene>
<dbReference type="Proteomes" id="UP001603978">
    <property type="component" value="Unassembled WGS sequence"/>
</dbReference>
<keyword evidence="2" id="KW-1185">Reference proteome</keyword>
<dbReference type="EMBL" id="JBICRM010000008">
    <property type="protein sequence ID" value="MFG1704803.1"/>
    <property type="molecule type" value="Genomic_DNA"/>
</dbReference>
<dbReference type="Gene3D" id="1.10.1900.10">
    <property type="entry name" value="c-terminal domain of poly(a) binding protein"/>
    <property type="match status" value="1"/>
</dbReference>
<dbReference type="RefSeq" id="WP_393166174.1">
    <property type="nucleotide sequence ID" value="NZ_JBICRM010000008.1"/>
</dbReference>
<organism evidence="1 2">
    <name type="scientific">Nonomuraea marmarensis</name>
    <dbReference type="NCBI Taxonomy" id="3351344"/>
    <lineage>
        <taxon>Bacteria</taxon>
        <taxon>Bacillati</taxon>
        <taxon>Actinomycetota</taxon>
        <taxon>Actinomycetes</taxon>
        <taxon>Streptosporangiales</taxon>
        <taxon>Streptosporangiaceae</taxon>
        <taxon>Nonomuraea</taxon>
    </lineage>
</organism>
<dbReference type="SUPFAM" id="SSF158560">
    <property type="entry name" value="BH3980-like"/>
    <property type="match status" value="1"/>
</dbReference>
<proteinExistence type="predicted"/>
<name>A0ABW7ACL5_9ACTN</name>
<protein>
    <submittedName>
        <fullName evidence="1">Uncharacterized protein</fullName>
    </submittedName>
</protein>
<sequence length="63" mass="7020">MPEDLADLVEQSAADGTPIREVAGQDWVEFAEAFLANHPPGQWISRERERLTNTIDRATGDKP</sequence>